<accession>B7SVB8</accession>
<dbReference type="SUPFAM" id="SSF55811">
    <property type="entry name" value="Nudix"/>
    <property type="match status" value="1"/>
</dbReference>
<dbReference type="GO" id="GO:0016787">
    <property type="term" value="F:hydrolase activity"/>
    <property type="evidence" value="ECO:0007669"/>
    <property type="project" value="InterPro"/>
</dbReference>
<dbReference type="GeneID" id="7047277"/>
<reference evidence="2 3" key="1">
    <citation type="journal article" date="2008" name="J. Virol. Methods">
        <title>Sequencing of the large dsDNA genome of Oryctes rhinoceros nudivirus using multiple displacement amplification of nanogram amounts of virus DNA.</title>
        <authorList>
            <person name="Wang Y."/>
            <person name="Kleespies R.G."/>
            <person name="Ramle M.B."/>
            <person name="Jehle J.A."/>
        </authorList>
    </citation>
    <scope>NUCLEOTIDE SEQUENCE [LARGE SCALE GENOMIC DNA]</scope>
    <source>
        <strain evidence="3">Isolate Oryctes rhinoceros/Malaysia/Ma07/2007</strain>
    </source>
</reference>
<evidence type="ECO:0000259" key="1">
    <source>
        <dbReference type="PROSITE" id="PS51462"/>
    </source>
</evidence>
<evidence type="ECO:0000313" key="3">
    <source>
        <dbReference type="Proteomes" id="UP000011785"/>
    </source>
</evidence>
<feature type="domain" description="Nudix hydrolase" evidence="1">
    <location>
        <begin position="93"/>
        <end position="254"/>
    </location>
</feature>
<dbReference type="Proteomes" id="UP000011785">
    <property type="component" value="Segment"/>
</dbReference>
<dbReference type="InterPro" id="IPR036189">
    <property type="entry name" value="DCP2_BoxA_sf"/>
</dbReference>
<proteinExistence type="predicted"/>
<dbReference type="Gene3D" id="1.10.10.1050">
    <property type="entry name" value="Dcp2, box A domain"/>
    <property type="match status" value="1"/>
</dbReference>
<dbReference type="InterPro" id="IPR015797">
    <property type="entry name" value="NUDIX_hydrolase-like_dom_sf"/>
</dbReference>
<keyword evidence="3" id="KW-1185">Reference proteome</keyword>
<dbReference type="GO" id="GO:0000290">
    <property type="term" value="P:deadenylation-dependent decapping of nuclear-transcribed mRNA"/>
    <property type="evidence" value="ECO:0007669"/>
    <property type="project" value="TreeGrafter"/>
</dbReference>
<dbReference type="Gene3D" id="3.90.79.10">
    <property type="entry name" value="Nucleoside Triphosphate Pyrophosphohydrolase"/>
    <property type="match status" value="1"/>
</dbReference>
<dbReference type="PANTHER" id="PTHR23114:SF17">
    <property type="entry name" value="M7GPPPN-MRNA HYDROLASE"/>
    <property type="match status" value="1"/>
</dbReference>
<dbReference type="EMBL" id="EU747721">
    <property type="protein sequence ID" value="ACH96227.1"/>
    <property type="molecule type" value="Genomic_DNA"/>
</dbReference>
<dbReference type="InterPro" id="IPR000086">
    <property type="entry name" value="NUDIX_hydrolase_dom"/>
</dbReference>
<dbReference type="GO" id="GO:0030145">
    <property type="term" value="F:manganese ion binding"/>
    <property type="evidence" value="ECO:0007669"/>
    <property type="project" value="InterPro"/>
</dbReference>
<dbReference type="SUPFAM" id="SSF140586">
    <property type="entry name" value="Dcp2 domain-like"/>
    <property type="match status" value="1"/>
</dbReference>
<dbReference type="PANTHER" id="PTHR23114">
    <property type="entry name" value="M7GPPPN-MRNA HYDROLASE"/>
    <property type="match status" value="1"/>
</dbReference>
<organism evidence="3">
    <name type="scientific">Oryctes rhinoceros nudivirus</name>
    <dbReference type="NCBI Taxonomy" id="92521"/>
    <lineage>
        <taxon>Viruses</taxon>
        <taxon>Viruses incertae sedis</taxon>
        <taxon>Naldaviricetes</taxon>
        <taxon>Lefavirales</taxon>
        <taxon>Nudiviridae</taxon>
        <taxon>Alphanudivirus</taxon>
        <taxon>Alphanudivirus oryrhinocerotis</taxon>
    </lineage>
</organism>
<name>B7SVB8_9VIRU</name>
<dbReference type="GO" id="GO:0003723">
    <property type="term" value="F:RNA binding"/>
    <property type="evidence" value="ECO:0007669"/>
    <property type="project" value="InterPro"/>
</dbReference>
<dbReference type="PROSITE" id="PS51462">
    <property type="entry name" value="NUDIX"/>
    <property type="match status" value="1"/>
</dbReference>
<sequence length="262" mass="30899">MEAIKVPGSILDELARQFGLYNFNFDPERFGDNNRLMAAIQKSYWCCVDEYRHGNVSFKSFAYQMFKRLPNLKAYTRYGVFGKAFRRFIEYNRCRPTTGAIIISEDRQHILLVQSLKSYRWSFPKGKIEDEDFASFGGGGDYDDDGYAAEEYEYDDDGGGGRYFLDPLAACACREVYEETSIDIRPLINPNDYCELLLKYHKTRLYWIENMPMNRYPLMARTRGEIRSIRWMKLDTLLHMKYNPDFMLISPFISTLFERLNK</sequence>
<evidence type="ECO:0000313" key="2">
    <source>
        <dbReference type="EMBL" id="ACH96227.1"/>
    </source>
</evidence>
<dbReference type="RefSeq" id="YP_002321408.1">
    <property type="nucleotide sequence ID" value="NC_011588.1"/>
</dbReference>
<dbReference type="KEGG" id="vg:7047277"/>
<protein>
    <submittedName>
        <fullName evidence="2">mRNA decapping enzyme 2-like protein</fullName>
    </submittedName>
</protein>